<dbReference type="InterPro" id="IPR017972">
    <property type="entry name" value="Cyt_P450_CS"/>
</dbReference>
<dbReference type="GO" id="GO:0016705">
    <property type="term" value="F:oxidoreductase activity, acting on paired donors, with incorporation or reduction of molecular oxygen"/>
    <property type="evidence" value="ECO:0007669"/>
    <property type="project" value="InterPro"/>
</dbReference>
<keyword evidence="5 6" id="KW-0349">Heme</keyword>
<dbReference type="InterPro" id="IPR050121">
    <property type="entry name" value="Cytochrome_P450_monoxygenase"/>
</dbReference>
<sequence length="581" mass="64688">MDALLSSQLPALVIGSVVLFLGAYLFYLWLLPKPIPGIPYNAKATRSLFGDIPDMLDHLDRNKTLPDWMEAQNARYNSPIVQLFFYVFQKPVVVISDFKESQDILMRRSKEFDKPDMISDAFYGIVRDHHTLLKSGDEKFKSQRKWLQDLMSQTFLHGVAGPHLHKTFMELVQMWQEKMRLAGPEGCPYSVKTDIAHSALEAIWAAMFGTGETATITMKQIDLLSSIEPGSIKASSDGALQIPQADRAPTFDAILRLTHTFEGVVQSVSPRIYGWFLPYRFPKLVKLKDQLIIDEINKAQRRMHDINGEQGKVFNAVDHMLYREKQQATKEGRKPQYYSKAMIAEIFGLLIAGHDTTSTTLMWIMKLLTGHPTIQSKLRAELRASYSAAHAEARVPTAQEITNTPVHYLDACLEELLRCAQTASIPSRTTTTDAVVLGSVIPKGTRVVLLGCGGGIMKPSYPVADSLRSTTYHNASGGKTAAWDESNAAQLAALNPDRWLRSRADGSRVFDAALGPHLSFGAGPRGCFGRKLASLELRIALVLILWHFEMLDLPAHLDTYAAVDQLTCVPVQCYARLARAG</sequence>
<dbReference type="STRING" id="5454.A0A162VN58"/>
<dbReference type="PRINTS" id="PR00385">
    <property type="entry name" value="P450"/>
</dbReference>
<evidence type="ECO:0000256" key="2">
    <source>
        <dbReference type="ARBA" id="ARBA00010617"/>
    </source>
</evidence>
<dbReference type="Pfam" id="PF00067">
    <property type="entry name" value="p450"/>
    <property type="match status" value="2"/>
</dbReference>
<comment type="cofactor">
    <cofactor evidence="1 5">
        <name>heme</name>
        <dbReference type="ChEBI" id="CHEBI:30413"/>
    </cofactor>
</comment>
<name>A0A162VN58_DIDRA</name>
<accession>A0A162VN58</accession>
<evidence type="ECO:0000313" key="8">
    <source>
        <dbReference type="Proteomes" id="UP000076837"/>
    </source>
</evidence>
<reference evidence="7 8" key="1">
    <citation type="journal article" date="2016" name="Sci. Rep.">
        <title>Draft genome sequencing and secretome analysis of fungal phytopathogen Ascochyta rabiei provides insight into the necrotrophic effector repertoire.</title>
        <authorList>
            <person name="Verma S."/>
            <person name="Gazara R.K."/>
            <person name="Nizam S."/>
            <person name="Parween S."/>
            <person name="Chattopadhyay D."/>
            <person name="Verma P.K."/>
        </authorList>
    </citation>
    <scope>NUCLEOTIDE SEQUENCE [LARGE SCALE GENOMIC DNA]</scope>
    <source>
        <strain evidence="7 8">ArDII</strain>
    </source>
</reference>
<evidence type="ECO:0000256" key="4">
    <source>
        <dbReference type="ARBA" id="ARBA00023004"/>
    </source>
</evidence>
<protein>
    <submittedName>
        <fullName evidence="7">Heme binding</fullName>
    </submittedName>
</protein>
<dbReference type="InterPro" id="IPR002401">
    <property type="entry name" value="Cyt_P450_E_grp-I"/>
</dbReference>
<dbReference type="GO" id="GO:0004497">
    <property type="term" value="F:monooxygenase activity"/>
    <property type="evidence" value="ECO:0007669"/>
    <property type="project" value="UniProtKB-KW"/>
</dbReference>
<dbReference type="EMBL" id="JYNV01000326">
    <property type="protein sequence ID" value="KZM18545.1"/>
    <property type="molecule type" value="Genomic_DNA"/>
</dbReference>
<dbReference type="PANTHER" id="PTHR24305">
    <property type="entry name" value="CYTOCHROME P450"/>
    <property type="match status" value="1"/>
</dbReference>
<dbReference type="InterPro" id="IPR036396">
    <property type="entry name" value="Cyt_P450_sf"/>
</dbReference>
<feature type="binding site" description="axial binding residue" evidence="5">
    <location>
        <position position="527"/>
    </location>
    <ligand>
        <name>heme</name>
        <dbReference type="ChEBI" id="CHEBI:30413"/>
    </ligand>
    <ligandPart>
        <name>Fe</name>
        <dbReference type="ChEBI" id="CHEBI:18248"/>
    </ligandPart>
</feature>
<dbReference type="SUPFAM" id="SSF48264">
    <property type="entry name" value="Cytochrome P450"/>
    <property type="match status" value="1"/>
</dbReference>
<keyword evidence="6" id="KW-0560">Oxidoreductase</keyword>
<keyword evidence="4 5" id="KW-0408">Iron</keyword>
<evidence type="ECO:0000313" key="7">
    <source>
        <dbReference type="EMBL" id="KZM18545.1"/>
    </source>
</evidence>
<evidence type="ECO:0000256" key="1">
    <source>
        <dbReference type="ARBA" id="ARBA00001971"/>
    </source>
</evidence>
<comment type="caution">
    <text evidence="7">The sequence shown here is derived from an EMBL/GenBank/DDBJ whole genome shotgun (WGS) entry which is preliminary data.</text>
</comment>
<dbReference type="GO" id="GO:0005506">
    <property type="term" value="F:iron ion binding"/>
    <property type="evidence" value="ECO:0007669"/>
    <property type="project" value="InterPro"/>
</dbReference>
<keyword evidence="6" id="KW-0503">Monooxygenase</keyword>
<organism evidence="7 8">
    <name type="scientific">Didymella rabiei</name>
    <name type="common">Chickpea ascochyta blight fungus</name>
    <name type="synonym">Mycosphaerella rabiei</name>
    <dbReference type="NCBI Taxonomy" id="5454"/>
    <lineage>
        <taxon>Eukaryota</taxon>
        <taxon>Fungi</taxon>
        <taxon>Dikarya</taxon>
        <taxon>Ascomycota</taxon>
        <taxon>Pezizomycotina</taxon>
        <taxon>Dothideomycetes</taxon>
        <taxon>Pleosporomycetidae</taxon>
        <taxon>Pleosporales</taxon>
        <taxon>Pleosporineae</taxon>
        <taxon>Didymellaceae</taxon>
        <taxon>Ascochyta</taxon>
    </lineage>
</organism>
<evidence type="ECO:0000256" key="3">
    <source>
        <dbReference type="ARBA" id="ARBA00022723"/>
    </source>
</evidence>
<dbReference type="GO" id="GO:0020037">
    <property type="term" value="F:heme binding"/>
    <property type="evidence" value="ECO:0007669"/>
    <property type="project" value="InterPro"/>
</dbReference>
<keyword evidence="8" id="KW-1185">Reference proteome</keyword>
<gene>
    <name evidence="7" type="ORF">ST47_g10268</name>
</gene>
<dbReference type="PANTHER" id="PTHR24305:SF232">
    <property type="entry name" value="P450, PUTATIVE (EUROFUNG)-RELATED"/>
    <property type="match status" value="1"/>
</dbReference>
<comment type="similarity">
    <text evidence="2 6">Belongs to the cytochrome P450 family.</text>
</comment>
<dbReference type="OrthoDB" id="1470350at2759"/>
<dbReference type="InterPro" id="IPR001128">
    <property type="entry name" value="Cyt_P450"/>
</dbReference>
<keyword evidence="3 5" id="KW-0479">Metal-binding</keyword>
<proteinExistence type="inferred from homology"/>
<dbReference type="AlphaFoldDB" id="A0A162VN58"/>
<dbReference type="PROSITE" id="PS00086">
    <property type="entry name" value="CYTOCHROME_P450"/>
    <property type="match status" value="1"/>
</dbReference>
<dbReference type="PRINTS" id="PR00463">
    <property type="entry name" value="EP450I"/>
</dbReference>
<evidence type="ECO:0000256" key="5">
    <source>
        <dbReference type="PIRSR" id="PIRSR602401-1"/>
    </source>
</evidence>
<dbReference type="Proteomes" id="UP000076837">
    <property type="component" value="Unassembled WGS sequence"/>
</dbReference>
<evidence type="ECO:0000256" key="6">
    <source>
        <dbReference type="RuleBase" id="RU000461"/>
    </source>
</evidence>
<dbReference type="Gene3D" id="1.10.630.10">
    <property type="entry name" value="Cytochrome P450"/>
    <property type="match status" value="1"/>
</dbReference>